<sequence length="124" mass="14726">MGYKKLDIWQRSRELVIDIHKMSLNLPKFELYETGSQIRRSMKAVKANIVEGYGRRHYKNDFIRFIIYALASTDETIDHLETLHETGSRKDDTQFQQLHERLNILSKMINNFLSSVQKNHKSTR</sequence>
<dbReference type="InterPro" id="IPR012657">
    <property type="entry name" value="23S_rRNA-intervening_sequence"/>
</dbReference>
<gene>
    <name evidence="1" type="ORF">J6I44_18005</name>
</gene>
<evidence type="ECO:0000313" key="1">
    <source>
        <dbReference type="EMBL" id="MCW9708759.1"/>
    </source>
</evidence>
<dbReference type="SUPFAM" id="SSF158446">
    <property type="entry name" value="IVS-encoded protein-like"/>
    <property type="match status" value="1"/>
</dbReference>
<name>A0ABT3PSB3_9BACT</name>
<dbReference type="PANTHER" id="PTHR38471">
    <property type="entry name" value="FOUR HELIX BUNDLE PROTEIN"/>
    <property type="match status" value="1"/>
</dbReference>
<organism evidence="1 2">
    <name type="scientific">Fodinibius salsisoli</name>
    <dbReference type="NCBI Taxonomy" id="2820877"/>
    <lineage>
        <taxon>Bacteria</taxon>
        <taxon>Pseudomonadati</taxon>
        <taxon>Balneolota</taxon>
        <taxon>Balneolia</taxon>
        <taxon>Balneolales</taxon>
        <taxon>Balneolaceae</taxon>
        <taxon>Fodinibius</taxon>
    </lineage>
</organism>
<dbReference type="PANTHER" id="PTHR38471:SF2">
    <property type="entry name" value="FOUR HELIX BUNDLE PROTEIN"/>
    <property type="match status" value="1"/>
</dbReference>
<reference evidence="1 2" key="1">
    <citation type="submission" date="2021-03" db="EMBL/GenBank/DDBJ databases">
        <title>Aliifodinibius sp. nov., a new bacterium isolated from saline soil.</title>
        <authorList>
            <person name="Galisteo C."/>
            <person name="De La Haba R."/>
            <person name="Sanchez-Porro C."/>
            <person name="Ventosa A."/>
        </authorList>
    </citation>
    <scope>NUCLEOTIDE SEQUENCE [LARGE SCALE GENOMIC DNA]</scope>
    <source>
        <strain evidence="1 2">1BSP15-2V2</strain>
    </source>
</reference>
<dbReference type="NCBIfam" id="TIGR02436">
    <property type="entry name" value="four helix bundle protein"/>
    <property type="match status" value="1"/>
</dbReference>
<dbReference type="Pfam" id="PF05635">
    <property type="entry name" value="23S_rRNA_IVP"/>
    <property type="match status" value="1"/>
</dbReference>
<dbReference type="Gene3D" id="1.20.1440.60">
    <property type="entry name" value="23S rRNA-intervening sequence"/>
    <property type="match status" value="1"/>
</dbReference>
<dbReference type="InterPro" id="IPR036583">
    <property type="entry name" value="23S_rRNA_IVS_sf"/>
</dbReference>
<keyword evidence="2" id="KW-1185">Reference proteome</keyword>
<evidence type="ECO:0000313" key="2">
    <source>
        <dbReference type="Proteomes" id="UP001207918"/>
    </source>
</evidence>
<dbReference type="EMBL" id="JAGGJA010000016">
    <property type="protein sequence ID" value="MCW9708759.1"/>
    <property type="molecule type" value="Genomic_DNA"/>
</dbReference>
<dbReference type="RefSeq" id="WP_265767568.1">
    <property type="nucleotide sequence ID" value="NZ_JAGGJA010000016.1"/>
</dbReference>
<dbReference type="Proteomes" id="UP001207918">
    <property type="component" value="Unassembled WGS sequence"/>
</dbReference>
<proteinExistence type="predicted"/>
<accession>A0ABT3PSB3</accession>
<protein>
    <submittedName>
        <fullName evidence="1">Four helix bundle protein</fullName>
    </submittedName>
</protein>
<comment type="caution">
    <text evidence="1">The sequence shown here is derived from an EMBL/GenBank/DDBJ whole genome shotgun (WGS) entry which is preliminary data.</text>
</comment>
<dbReference type="CDD" id="cd16377">
    <property type="entry name" value="23S_rRNA_IVP_like"/>
    <property type="match status" value="1"/>
</dbReference>